<feature type="domain" description="PAS" evidence="9">
    <location>
        <begin position="4"/>
        <end position="55"/>
    </location>
</feature>
<dbReference type="SUPFAM" id="SSF46689">
    <property type="entry name" value="Homeodomain-like"/>
    <property type="match status" value="1"/>
</dbReference>
<reference evidence="10 11" key="2">
    <citation type="journal article" date="2023" name="Plant Pathol.">
        <title>Dismantling and reorganizing Pseudomonas marginalis sensu#lato.</title>
        <authorList>
            <person name="Sawada H."/>
            <person name="Fujikawa T."/>
            <person name="Satou M."/>
        </authorList>
    </citation>
    <scope>NUCLEOTIDE SEQUENCE [LARGE SCALE GENOMIC DNA]</scope>
    <source>
        <strain evidence="10 11">MAFF 302030</strain>
    </source>
</reference>
<proteinExistence type="predicted"/>
<keyword evidence="3" id="KW-0067">ATP-binding</keyword>
<gene>
    <name evidence="10" type="ORF">M1B34_15685</name>
</gene>
<organism evidence="10 11">
    <name type="scientific">Pseudomonas morbosilactucae</name>
    <dbReference type="NCBI Taxonomy" id="2938197"/>
    <lineage>
        <taxon>Bacteria</taxon>
        <taxon>Pseudomonadati</taxon>
        <taxon>Pseudomonadota</taxon>
        <taxon>Gammaproteobacteria</taxon>
        <taxon>Pseudomonadales</taxon>
        <taxon>Pseudomonadaceae</taxon>
        <taxon>Pseudomonas</taxon>
    </lineage>
</organism>
<dbReference type="Gene3D" id="1.10.8.60">
    <property type="match status" value="1"/>
</dbReference>
<dbReference type="PANTHER" id="PTHR32071">
    <property type="entry name" value="TRANSCRIPTIONAL REGULATORY PROTEIN"/>
    <property type="match status" value="1"/>
</dbReference>
<evidence type="ECO:0000259" key="8">
    <source>
        <dbReference type="PROSITE" id="PS50045"/>
    </source>
</evidence>
<dbReference type="Pfam" id="PF00989">
    <property type="entry name" value="PAS"/>
    <property type="match status" value="1"/>
</dbReference>
<dbReference type="Pfam" id="PF25601">
    <property type="entry name" value="AAA_lid_14"/>
    <property type="match status" value="1"/>
</dbReference>
<dbReference type="NCBIfam" id="TIGR00229">
    <property type="entry name" value="sensory_box"/>
    <property type="match status" value="1"/>
</dbReference>
<feature type="domain" description="Sigma-54 factor interaction" evidence="8">
    <location>
        <begin position="150"/>
        <end position="379"/>
    </location>
</feature>
<dbReference type="SUPFAM" id="SSF55785">
    <property type="entry name" value="PYP-like sensor domain (PAS domain)"/>
    <property type="match status" value="1"/>
</dbReference>
<evidence type="ECO:0000256" key="6">
    <source>
        <dbReference type="ARBA" id="ARBA00023163"/>
    </source>
</evidence>
<dbReference type="SMART" id="SM00091">
    <property type="entry name" value="PAS"/>
    <property type="match status" value="1"/>
</dbReference>
<dbReference type="PROSITE" id="PS00676">
    <property type="entry name" value="SIGMA54_INTERACT_2"/>
    <property type="match status" value="1"/>
</dbReference>
<dbReference type="PROSITE" id="PS50045">
    <property type="entry name" value="SIGMA54_INTERACT_4"/>
    <property type="match status" value="1"/>
</dbReference>
<dbReference type="Proteomes" id="UP001155059">
    <property type="component" value="Unassembled WGS sequence"/>
</dbReference>
<dbReference type="InterPro" id="IPR027417">
    <property type="entry name" value="P-loop_NTPase"/>
</dbReference>
<dbReference type="Pfam" id="PF00158">
    <property type="entry name" value="Sigma54_activat"/>
    <property type="match status" value="1"/>
</dbReference>
<dbReference type="InterPro" id="IPR009057">
    <property type="entry name" value="Homeodomain-like_sf"/>
</dbReference>
<dbReference type="GO" id="GO:0006355">
    <property type="term" value="P:regulation of DNA-templated transcription"/>
    <property type="evidence" value="ECO:0007669"/>
    <property type="project" value="InterPro"/>
</dbReference>
<keyword evidence="5" id="KW-0238">DNA-binding</keyword>
<evidence type="ECO:0000259" key="9">
    <source>
        <dbReference type="PROSITE" id="PS50112"/>
    </source>
</evidence>
<accession>A0A9X1YW40</accession>
<keyword evidence="6" id="KW-0804">Transcription</keyword>
<evidence type="ECO:0000256" key="7">
    <source>
        <dbReference type="ARBA" id="ARBA00029500"/>
    </source>
</evidence>
<sequence>MNFNDASFEELLNALHDGVYITDGQGKTLKVNQAYERLTGLSGADLLGRQMQELVKSGLISQSASLRVLQDGKPTSVMQSLSQGKKLLVSATPILAADQSIRYVVSTVRDMTELLRMKRERDELQQLKQLRNSTARLHAGQRDNLLQSPLMADQEVSGRVFALARQVADCDVKVLLQGETGVGKTLVAQFIHNASGRSKEPFLALNCGALPENLIEAELFGYAPGAFTGAGTKGKRGLLELAHNGTLFLDEIGDLPLAVQVKLLKVIEENRFIPVGGLELKEVDVRIISATHHDLKQQVAEGKFRADLYYRLNVVPISIPALRERSEEIGPLLEYYLAHFNQRYSRQAQWSLEALELLGDYAWPGNIRELINVVERLVVTCNSQVIEALDLPEDIIDRQARNTDDSRLLLRKVLENAERQAIRAALQVHKTTRLAAKALGVSQATVVQKMKRWEHSD</sequence>
<keyword evidence="1" id="KW-0547">Nucleotide-binding</keyword>
<dbReference type="InterPro" id="IPR030828">
    <property type="entry name" value="HTH_TyrR"/>
</dbReference>
<dbReference type="Gene3D" id="3.30.450.20">
    <property type="entry name" value="PAS domain"/>
    <property type="match status" value="1"/>
</dbReference>
<evidence type="ECO:0000313" key="10">
    <source>
        <dbReference type="EMBL" id="MCK9799111.1"/>
    </source>
</evidence>
<dbReference type="AlphaFoldDB" id="A0A9X1YW40"/>
<dbReference type="RefSeq" id="WP_268265587.1">
    <property type="nucleotide sequence ID" value="NZ_JALQCW010000036.1"/>
</dbReference>
<dbReference type="SMART" id="SM00382">
    <property type="entry name" value="AAA"/>
    <property type="match status" value="1"/>
</dbReference>
<dbReference type="InterPro" id="IPR000014">
    <property type="entry name" value="PAS"/>
</dbReference>
<dbReference type="GO" id="GO:0005524">
    <property type="term" value="F:ATP binding"/>
    <property type="evidence" value="ECO:0007669"/>
    <property type="project" value="UniProtKB-KW"/>
</dbReference>
<dbReference type="SUPFAM" id="SSF52540">
    <property type="entry name" value="P-loop containing nucleoside triphosphate hydrolases"/>
    <property type="match status" value="1"/>
</dbReference>
<evidence type="ECO:0000256" key="4">
    <source>
        <dbReference type="ARBA" id="ARBA00023015"/>
    </source>
</evidence>
<dbReference type="InterPro" id="IPR003593">
    <property type="entry name" value="AAA+_ATPase"/>
</dbReference>
<dbReference type="InterPro" id="IPR035965">
    <property type="entry name" value="PAS-like_dom_sf"/>
</dbReference>
<dbReference type="GO" id="GO:0003677">
    <property type="term" value="F:DNA binding"/>
    <property type="evidence" value="ECO:0007669"/>
    <property type="project" value="UniProtKB-KW"/>
</dbReference>
<dbReference type="InterPro" id="IPR025944">
    <property type="entry name" value="Sigma_54_int_dom_CS"/>
</dbReference>
<dbReference type="CDD" id="cd00130">
    <property type="entry name" value="PAS"/>
    <property type="match status" value="1"/>
</dbReference>
<dbReference type="CDD" id="cd00009">
    <property type="entry name" value="AAA"/>
    <property type="match status" value="1"/>
</dbReference>
<dbReference type="PANTHER" id="PTHR32071:SF57">
    <property type="entry name" value="C4-DICARBOXYLATE TRANSPORT TRANSCRIPTIONAL REGULATORY PROTEIN DCTD"/>
    <property type="match status" value="1"/>
</dbReference>
<dbReference type="FunFam" id="3.40.50.300:FF:000006">
    <property type="entry name" value="DNA-binding transcriptional regulator NtrC"/>
    <property type="match status" value="1"/>
</dbReference>
<dbReference type="Pfam" id="PF18024">
    <property type="entry name" value="HTH_50"/>
    <property type="match status" value="1"/>
</dbReference>
<evidence type="ECO:0000256" key="5">
    <source>
        <dbReference type="ARBA" id="ARBA00023125"/>
    </source>
</evidence>
<dbReference type="InterPro" id="IPR025662">
    <property type="entry name" value="Sigma_54_int_dom_ATP-bd_1"/>
</dbReference>
<comment type="caution">
    <text evidence="10">The sequence shown here is derived from an EMBL/GenBank/DDBJ whole genome shotgun (WGS) entry which is preliminary data.</text>
</comment>
<reference evidence="10 11" key="1">
    <citation type="journal article" date="2022" name="Int. J. Syst. Evol. Microbiol.">
        <title>Pseudomonas aegrilactucae sp. nov. and Pseudomonas morbosilactucae sp. nov., pathogens causing bacterial rot of lettuce in Japan.</title>
        <authorList>
            <person name="Sawada H."/>
            <person name="Fujikawa T."/>
            <person name="Satou M."/>
        </authorList>
    </citation>
    <scope>NUCLEOTIDE SEQUENCE [LARGE SCALE GENOMIC DNA]</scope>
    <source>
        <strain evidence="10 11">MAFF 302030</strain>
    </source>
</reference>
<name>A0A9X1YW40_9PSED</name>
<dbReference type="PROSITE" id="PS00675">
    <property type="entry name" value="SIGMA54_INTERACT_1"/>
    <property type="match status" value="1"/>
</dbReference>
<evidence type="ECO:0000256" key="3">
    <source>
        <dbReference type="ARBA" id="ARBA00022840"/>
    </source>
</evidence>
<dbReference type="InterPro" id="IPR025943">
    <property type="entry name" value="Sigma_54_int_dom_ATP-bd_2"/>
</dbReference>
<evidence type="ECO:0000313" key="11">
    <source>
        <dbReference type="Proteomes" id="UP001155059"/>
    </source>
</evidence>
<dbReference type="PROSITE" id="PS00688">
    <property type="entry name" value="SIGMA54_INTERACT_3"/>
    <property type="match status" value="1"/>
</dbReference>
<dbReference type="Gene3D" id="3.40.50.300">
    <property type="entry name" value="P-loop containing nucleotide triphosphate hydrolases"/>
    <property type="match status" value="1"/>
</dbReference>
<keyword evidence="2" id="KW-0058">Aromatic hydrocarbons catabolism</keyword>
<dbReference type="Gene3D" id="1.10.10.60">
    <property type="entry name" value="Homeodomain-like"/>
    <property type="match status" value="1"/>
</dbReference>
<dbReference type="InterPro" id="IPR058031">
    <property type="entry name" value="AAA_lid_NorR"/>
</dbReference>
<evidence type="ECO:0000256" key="2">
    <source>
        <dbReference type="ARBA" id="ARBA00022797"/>
    </source>
</evidence>
<protein>
    <recommendedName>
        <fullName evidence="7">HTH-type transcriptional regulatory protein TyrR</fullName>
    </recommendedName>
</protein>
<dbReference type="EMBL" id="JALQCW010000036">
    <property type="protein sequence ID" value="MCK9799111.1"/>
    <property type="molecule type" value="Genomic_DNA"/>
</dbReference>
<keyword evidence="4" id="KW-0805">Transcription regulation</keyword>
<dbReference type="PROSITE" id="PS50112">
    <property type="entry name" value="PAS"/>
    <property type="match status" value="1"/>
</dbReference>
<dbReference type="InterPro" id="IPR002078">
    <property type="entry name" value="Sigma_54_int"/>
</dbReference>
<dbReference type="InterPro" id="IPR013767">
    <property type="entry name" value="PAS_fold"/>
</dbReference>
<evidence type="ECO:0000256" key="1">
    <source>
        <dbReference type="ARBA" id="ARBA00022741"/>
    </source>
</evidence>